<evidence type="ECO:0000256" key="7">
    <source>
        <dbReference type="ARBA" id="ARBA00022840"/>
    </source>
</evidence>
<dbReference type="OrthoDB" id="9784397at2"/>
<dbReference type="InterPro" id="IPR003661">
    <property type="entry name" value="HisK_dim/P_dom"/>
</dbReference>
<dbReference type="AlphaFoldDB" id="A0A432MHP0"/>
<dbReference type="SUPFAM" id="SSF55874">
    <property type="entry name" value="ATPase domain of HSP90 chaperone/DNA topoisomerase II/histidine kinase"/>
    <property type="match status" value="1"/>
</dbReference>
<evidence type="ECO:0000256" key="5">
    <source>
        <dbReference type="ARBA" id="ARBA00022741"/>
    </source>
</evidence>
<dbReference type="RefSeq" id="WP_126726350.1">
    <property type="nucleotide sequence ID" value="NZ_RYZH01000029.1"/>
</dbReference>
<dbReference type="SUPFAM" id="SSF47384">
    <property type="entry name" value="Homodimeric domain of signal transducing histidine kinase"/>
    <property type="match status" value="1"/>
</dbReference>
<dbReference type="PANTHER" id="PTHR43065">
    <property type="entry name" value="SENSOR HISTIDINE KINASE"/>
    <property type="match status" value="1"/>
</dbReference>
<dbReference type="PANTHER" id="PTHR43065:SF46">
    <property type="entry name" value="C4-DICARBOXYLATE TRANSPORT SENSOR PROTEIN DCTB"/>
    <property type="match status" value="1"/>
</dbReference>
<accession>A0A432MHP0</accession>
<protein>
    <recommendedName>
        <fullName evidence="2">histidine kinase</fullName>
        <ecNumber evidence="2">2.7.13.3</ecNumber>
    </recommendedName>
</protein>
<dbReference type="SMART" id="SM00387">
    <property type="entry name" value="HATPase_c"/>
    <property type="match status" value="1"/>
</dbReference>
<dbReference type="InterPro" id="IPR003594">
    <property type="entry name" value="HATPase_dom"/>
</dbReference>
<dbReference type="CDD" id="cd00082">
    <property type="entry name" value="HisKA"/>
    <property type="match status" value="1"/>
</dbReference>
<reference evidence="10 11" key="1">
    <citation type="submission" date="2018-12" db="EMBL/GenBank/DDBJ databases">
        <authorList>
            <person name="Toschakov S.V."/>
        </authorList>
    </citation>
    <scope>NUCLEOTIDE SEQUENCE [LARGE SCALE GENOMIC DNA]</scope>
    <source>
        <strain evidence="10 11">GM2012</strain>
    </source>
</reference>
<feature type="domain" description="Histidine kinase" evidence="9">
    <location>
        <begin position="44"/>
        <end position="258"/>
    </location>
</feature>
<dbReference type="GO" id="GO:0000155">
    <property type="term" value="F:phosphorelay sensor kinase activity"/>
    <property type="evidence" value="ECO:0007669"/>
    <property type="project" value="InterPro"/>
</dbReference>
<organism evidence="10 11">
    <name type="scientific">Tautonia sociabilis</name>
    <dbReference type="NCBI Taxonomy" id="2080755"/>
    <lineage>
        <taxon>Bacteria</taxon>
        <taxon>Pseudomonadati</taxon>
        <taxon>Planctomycetota</taxon>
        <taxon>Planctomycetia</taxon>
        <taxon>Isosphaerales</taxon>
        <taxon>Isosphaeraceae</taxon>
        <taxon>Tautonia</taxon>
    </lineage>
</organism>
<evidence type="ECO:0000313" key="11">
    <source>
        <dbReference type="Proteomes" id="UP000280296"/>
    </source>
</evidence>
<keyword evidence="4" id="KW-0808">Transferase</keyword>
<gene>
    <name evidence="10" type="ORF">TsocGM_15395</name>
</gene>
<keyword evidence="5" id="KW-0547">Nucleotide-binding</keyword>
<dbReference type="SMART" id="SM00388">
    <property type="entry name" value="HisKA"/>
    <property type="match status" value="1"/>
</dbReference>
<comment type="catalytic activity">
    <reaction evidence="1">
        <text>ATP + protein L-histidine = ADP + protein N-phospho-L-histidine.</text>
        <dbReference type="EC" id="2.7.13.3"/>
    </reaction>
</comment>
<dbReference type="PROSITE" id="PS50109">
    <property type="entry name" value="HIS_KIN"/>
    <property type="match status" value="1"/>
</dbReference>
<dbReference type="InterPro" id="IPR005467">
    <property type="entry name" value="His_kinase_dom"/>
</dbReference>
<dbReference type="GO" id="GO:0005524">
    <property type="term" value="F:ATP binding"/>
    <property type="evidence" value="ECO:0007669"/>
    <property type="project" value="UniProtKB-KW"/>
</dbReference>
<keyword evidence="3" id="KW-0597">Phosphoprotein</keyword>
<dbReference type="Proteomes" id="UP000280296">
    <property type="component" value="Unassembled WGS sequence"/>
</dbReference>
<keyword evidence="11" id="KW-1185">Reference proteome</keyword>
<reference evidence="10 11" key="2">
    <citation type="submission" date="2019-01" db="EMBL/GenBank/DDBJ databases">
        <title>Tautonia sociabilis, a novel thermotolerant planctomycete of Isosphaeraceae family, isolated from a 4000 m deep subterranean habitat.</title>
        <authorList>
            <person name="Kovaleva O.L."/>
            <person name="Elcheninov A.G."/>
            <person name="Van Heerden E."/>
            <person name="Toshchakov S.V."/>
            <person name="Novikov A."/>
            <person name="Bonch-Osmolovskaya E.A."/>
            <person name="Kublanov I.V."/>
        </authorList>
    </citation>
    <scope>NUCLEOTIDE SEQUENCE [LARGE SCALE GENOMIC DNA]</scope>
    <source>
        <strain evidence="10 11">GM2012</strain>
    </source>
</reference>
<evidence type="ECO:0000256" key="3">
    <source>
        <dbReference type="ARBA" id="ARBA00022553"/>
    </source>
</evidence>
<dbReference type="InterPro" id="IPR004358">
    <property type="entry name" value="Sig_transdc_His_kin-like_C"/>
</dbReference>
<evidence type="ECO:0000259" key="9">
    <source>
        <dbReference type="PROSITE" id="PS50109"/>
    </source>
</evidence>
<dbReference type="EMBL" id="RYZH01000029">
    <property type="protein sequence ID" value="RUL86867.1"/>
    <property type="molecule type" value="Genomic_DNA"/>
</dbReference>
<evidence type="ECO:0000313" key="10">
    <source>
        <dbReference type="EMBL" id="RUL86867.1"/>
    </source>
</evidence>
<dbReference type="Gene3D" id="1.10.287.130">
    <property type="match status" value="1"/>
</dbReference>
<dbReference type="Pfam" id="PF02518">
    <property type="entry name" value="HATPase_c"/>
    <property type="match status" value="1"/>
</dbReference>
<keyword evidence="7" id="KW-0067">ATP-binding</keyword>
<dbReference type="EC" id="2.7.13.3" evidence="2"/>
<dbReference type="PRINTS" id="PR00344">
    <property type="entry name" value="BCTRLSENSOR"/>
</dbReference>
<dbReference type="InterPro" id="IPR036890">
    <property type="entry name" value="HATPase_C_sf"/>
</dbReference>
<proteinExistence type="predicted"/>
<evidence type="ECO:0000256" key="1">
    <source>
        <dbReference type="ARBA" id="ARBA00000085"/>
    </source>
</evidence>
<dbReference type="Gene3D" id="3.30.565.10">
    <property type="entry name" value="Histidine kinase-like ATPase, C-terminal domain"/>
    <property type="match status" value="1"/>
</dbReference>
<evidence type="ECO:0000256" key="4">
    <source>
        <dbReference type="ARBA" id="ARBA00022679"/>
    </source>
</evidence>
<keyword evidence="8" id="KW-0902">Two-component regulatory system</keyword>
<keyword evidence="6 10" id="KW-0418">Kinase</keyword>
<evidence type="ECO:0000256" key="6">
    <source>
        <dbReference type="ARBA" id="ARBA00022777"/>
    </source>
</evidence>
<dbReference type="InterPro" id="IPR036097">
    <property type="entry name" value="HisK_dim/P_sf"/>
</dbReference>
<comment type="caution">
    <text evidence="10">The sequence shown here is derived from an EMBL/GenBank/DDBJ whole genome shotgun (WGS) entry which is preliminary data.</text>
</comment>
<name>A0A432MHP0_9BACT</name>
<sequence length="266" mass="28754">MPSHPNRPEGSPIDAEALREEVEALRRQVVELQRVSALGMLAGSVCHELNNAMMPVLNYAKLGLRSKDPDYRDRAFQKILEGAQRASAIAGGILGLARPRADRRSVTDLVRLTEEVVLLVAKDLQKHRIALDYRAEGRPYSRTNPAQIQQVLLNLVINARQAMPDGGELRIRVGTDPAGRRAELSVADTGVGIAPEDLRRIFEPFFTTKTGPDASGLGGTGLGLPVCREIVEAHHGRLRAESRPGAGSTFTLILPTCPAPARQGAA</sequence>
<evidence type="ECO:0000256" key="2">
    <source>
        <dbReference type="ARBA" id="ARBA00012438"/>
    </source>
</evidence>
<evidence type="ECO:0000256" key="8">
    <source>
        <dbReference type="ARBA" id="ARBA00023012"/>
    </source>
</evidence>